<evidence type="ECO:0000313" key="6">
    <source>
        <dbReference type="EMBL" id="KAG0577076.1"/>
    </source>
</evidence>
<dbReference type="Gene3D" id="3.10.28.10">
    <property type="entry name" value="Homing endonucleases"/>
    <property type="match status" value="2"/>
</dbReference>
<dbReference type="PANTHER" id="PTHR47539:SF1">
    <property type="entry name" value="PENTATRICOPEPTIDE REPEAT-CONTAINING PROTEIN OTP51, CHLOROPLASTIC"/>
    <property type="match status" value="1"/>
</dbReference>
<dbReference type="PROSITE" id="PS51375">
    <property type="entry name" value="PPR"/>
    <property type="match status" value="3"/>
</dbReference>
<protein>
    <recommendedName>
        <fullName evidence="8">Homing endonuclease LAGLIDADG domain-containing protein</fullName>
    </recommendedName>
</protein>
<feature type="compositionally biased region" description="Basic and acidic residues" evidence="3">
    <location>
        <begin position="138"/>
        <end position="160"/>
    </location>
</feature>
<proteinExistence type="predicted"/>
<evidence type="ECO:0000259" key="4">
    <source>
        <dbReference type="Pfam" id="PF03161"/>
    </source>
</evidence>
<dbReference type="SUPFAM" id="SSF48452">
    <property type="entry name" value="TPR-like"/>
    <property type="match status" value="1"/>
</dbReference>
<gene>
    <name evidence="6" type="ORF">KC19_5G128900</name>
</gene>
<feature type="domain" description="PROP1-like PPR" evidence="5">
    <location>
        <begin position="649"/>
        <end position="794"/>
    </location>
</feature>
<accession>A0A8T0I1S6</accession>
<dbReference type="EMBL" id="CM026425">
    <property type="protein sequence ID" value="KAG0577076.1"/>
    <property type="molecule type" value="Genomic_DNA"/>
</dbReference>
<dbReference type="NCBIfam" id="TIGR00756">
    <property type="entry name" value="PPR"/>
    <property type="match status" value="3"/>
</dbReference>
<evidence type="ECO:0000313" key="7">
    <source>
        <dbReference type="Proteomes" id="UP000822688"/>
    </source>
</evidence>
<reference evidence="6" key="1">
    <citation type="submission" date="2020-06" db="EMBL/GenBank/DDBJ databases">
        <title>WGS assembly of Ceratodon purpureus strain R40.</title>
        <authorList>
            <person name="Carey S.B."/>
            <person name="Jenkins J."/>
            <person name="Shu S."/>
            <person name="Lovell J.T."/>
            <person name="Sreedasyam A."/>
            <person name="Maumus F."/>
            <person name="Tiley G.P."/>
            <person name="Fernandez-Pozo N."/>
            <person name="Barry K."/>
            <person name="Chen C."/>
            <person name="Wang M."/>
            <person name="Lipzen A."/>
            <person name="Daum C."/>
            <person name="Saski C.A."/>
            <person name="Payton A.C."/>
            <person name="Mcbreen J.C."/>
            <person name="Conrad R.E."/>
            <person name="Kollar L.M."/>
            <person name="Olsson S."/>
            <person name="Huttunen S."/>
            <person name="Landis J.B."/>
            <person name="Wickett N.J."/>
            <person name="Johnson M.G."/>
            <person name="Rensing S.A."/>
            <person name="Grimwood J."/>
            <person name="Schmutz J."/>
            <person name="Mcdaniel S.F."/>
        </authorList>
    </citation>
    <scope>NUCLEOTIDE SEQUENCE</scope>
    <source>
        <strain evidence="6">R40</strain>
    </source>
</reference>
<dbReference type="Pfam" id="PF13041">
    <property type="entry name" value="PPR_2"/>
    <property type="match status" value="1"/>
</dbReference>
<feature type="compositionally biased region" description="Gly residues" evidence="3">
    <location>
        <begin position="337"/>
        <end position="346"/>
    </location>
</feature>
<dbReference type="Pfam" id="PF03161">
    <property type="entry name" value="LAGLIDADG_2"/>
    <property type="match status" value="1"/>
</dbReference>
<feature type="compositionally biased region" description="Gly residues" evidence="3">
    <location>
        <begin position="106"/>
        <end position="129"/>
    </location>
</feature>
<dbReference type="Gene3D" id="1.25.40.10">
    <property type="entry name" value="Tetratricopeptide repeat domain"/>
    <property type="match status" value="3"/>
</dbReference>
<feature type="repeat" description="PPR" evidence="2">
    <location>
        <begin position="815"/>
        <end position="850"/>
    </location>
</feature>
<feature type="compositionally biased region" description="Basic residues" evidence="3">
    <location>
        <begin position="161"/>
        <end position="173"/>
    </location>
</feature>
<feature type="domain" description="Homing endonuclease LAGLIDADG" evidence="4">
    <location>
        <begin position="918"/>
        <end position="1083"/>
    </location>
</feature>
<dbReference type="Pfam" id="PF17177">
    <property type="entry name" value="PPR_long"/>
    <property type="match status" value="1"/>
</dbReference>
<name>A0A8T0I1S6_CERPU</name>
<dbReference type="PANTHER" id="PTHR47539">
    <property type="entry name" value="PENTATRICOPEPTIDE REPEAT-CONTAINING PROTEIN OTP51, CHLOROPLASTIC"/>
    <property type="match status" value="1"/>
</dbReference>
<dbReference type="InterPro" id="IPR004860">
    <property type="entry name" value="LAGLIDADG_dom"/>
</dbReference>
<dbReference type="InterPro" id="IPR052500">
    <property type="entry name" value="Chloro/Mito_RNA_Process"/>
</dbReference>
<evidence type="ECO:0000256" key="3">
    <source>
        <dbReference type="SAM" id="MobiDB-lite"/>
    </source>
</evidence>
<sequence>MMKFLGPAALPTRTSTHIWGWTATAAANSCKLSSAASATMVMAHGRLCLQQLSRLSHQGSKVSSLSGLLGKLVPNFGIGSSGSISREWQQGRFLPVVRSGYRSGEGDGGGEGGFSRGGSRGRGRGGGGRSSFRPPLDGSERRFYSSDDGGSGERDVDSFRGRGRGRGAGRGRGRGSFGNGAPREQYGSPSRDFDRGSFSDGGQRERFGSPSRDGFRGRRDFDDGGERNLEGFRGRGRGGGRGRGSFSYGGQREQFRRDDGEGDGDRESFRGRGRGRGRGSFGAMRGGRSSFRDSFDDRRRDGASRSPNPYSRDSNSESDAPRRWDASQVMRGKRGSFSGGRGGRGAPRGRGRGGRGSSSFGERRFGEDDRIQESRESAPSSPRRGQLFEGEEKWQRKVREKKARSGYAGDDSGDELDDDPEEGGNSYPLLSDEDPGDSEAQQEGGVEVWRRKKIGWLCKEIPTLRPTGIVTMLNSQRKWITAVDTKEVMETLMRRDEILRAHRVLKWTMQQPWYEDDFELNTKMANMLGNNGKLTRMRELFDTIIATGQVPDISTYVILVKAYLADESPDSVDEAYTIYIQMEQLGSYQQPAAVSYTLFQSFTDRKGGAHLRHLHQADALFESMKKKGTSWCMGLTSDNWRAMYTALMHMHSVQGNVERVHELALDMKEAALSLHPDCYSALIRVCAKDGNTAEAESVFKELIAAGHKPDWRAYVALIQTYGVAGMSEKVRTTFDEMETNEVHINLNVFEAVIEAMAKAGDIDGARAALEKGEEKFASVLHGSYNLLMEWYKSKDMLLEVEEIFNRMKEKKCRPNLQAFNNLIHSFILRGQLDKAEGMYDEMMNLQGFHPNQKTCSLMIEAFGRAGLQEKAKDVFEYASKQKMQFSDEVLAFVADVVEKKELAQAEKVKPLRLVLEQREMLVGVLLGGAKVASHDNNHTYEITFELGDETPAGSILIDHLYDMFADWAQQAPRTDVDDDLSKTYRFSTVSHGSLRFYAHQYRPEGEPVIPRLIHRWLNPLPLAYWYMYGGEKCKETGGIILNACQYTSKELTLVVKALKARTVDCVIKKRRSGNVLCFKDESALWVWKLMEPHILDELKDLLRPDMPVSTNNTLGKDGPPASDGNLELKMTDETDLAMEGSYVRAGTEVPVAVSTLET</sequence>
<dbReference type="InterPro" id="IPR027434">
    <property type="entry name" value="Homing_endonucl"/>
</dbReference>
<dbReference type="GO" id="GO:0045292">
    <property type="term" value="P:mRNA cis splicing, via spliceosome"/>
    <property type="evidence" value="ECO:0007669"/>
    <property type="project" value="TreeGrafter"/>
</dbReference>
<dbReference type="GO" id="GO:0004519">
    <property type="term" value="F:endonuclease activity"/>
    <property type="evidence" value="ECO:0007669"/>
    <property type="project" value="InterPro"/>
</dbReference>
<dbReference type="GO" id="GO:0048564">
    <property type="term" value="P:photosystem I assembly"/>
    <property type="evidence" value="ECO:0007669"/>
    <property type="project" value="TreeGrafter"/>
</dbReference>
<dbReference type="InterPro" id="IPR002885">
    <property type="entry name" value="PPR_rpt"/>
</dbReference>
<evidence type="ECO:0008006" key="8">
    <source>
        <dbReference type="Google" id="ProtNLM"/>
    </source>
</evidence>
<keyword evidence="7" id="KW-1185">Reference proteome</keyword>
<dbReference type="InterPro" id="IPR033443">
    <property type="entry name" value="PROP1-like_PPR_dom"/>
</dbReference>
<keyword evidence="1" id="KW-0677">Repeat</keyword>
<feature type="compositionally biased region" description="Basic and acidic residues" evidence="3">
    <location>
        <begin position="361"/>
        <end position="376"/>
    </location>
</feature>
<feature type="compositionally biased region" description="Basic and acidic residues" evidence="3">
    <location>
        <begin position="290"/>
        <end position="303"/>
    </location>
</feature>
<organism evidence="6 7">
    <name type="scientific">Ceratodon purpureus</name>
    <name type="common">Fire moss</name>
    <name type="synonym">Dicranum purpureum</name>
    <dbReference type="NCBI Taxonomy" id="3225"/>
    <lineage>
        <taxon>Eukaryota</taxon>
        <taxon>Viridiplantae</taxon>
        <taxon>Streptophyta</taxon>
        <taxon>Embryophyta</taxon>
        <taxon>Bryophyta</taxon>
        <taxon>Bryophytina</taxon>
        <taxon>Bryopsida</taxon>
        <taxon>Dicranidae</taxon>
        <taxon>Pseudoditrichales</taxon>
        <taxon>Ditrichaceae</taxon>
        <taxon>Ceratodon</taxon>
    </lineage>
</organism>
<feature type="compositionally biased region" description="Basic and acidic residues" evidence="3">
    <location>
        <begin position="253"/>
        <end position="270"/>
    </location>
</feature>
<evidence type="ECO:0000256" key="2">
    <source>
        <dbReference type="PROSITE-ProRule" id="PRU00708"/>
    </source>
</evidence>
<dbReference type="SUPFAM" id="SSF55608">
    <property type="entry name" value="Homing endonucleases"/>
    <property type="match status" value="1"/>
</dbReference>
<feature type="repeat" description="PPR" evidence="2">
    <location>
        <begin position="675"/>
        <end position="709"/>
    </location>
</feature>
<dbReference type="AlphaFoldDB" id="A0A8T0I1S6"/>
<evidence type="ECO:0000259" key="5">
    <source>
        <dbReference type="Pfam" id="PF17177"/>
    </source>
</evidence>
<feature type="compositionally biased region" description="Acidic residues" evidence="3">
    <location>
        <begin position="411"/>
        <end position="422"/>
    </location>
</feature>
<evidence type="ECO:0000256" key="1">
    <source>
        <dbReference type="ARBA" id="ARBA00022737"/>
    </source>
</evidence>
<feature type="repeat" description="PPR" evidence="2">
    <location>
        <begin position="780"/>
        <end position="814"/>
    </location>
</feature>
<dbReference type="Proteomes" id="UP000822688">
    <property type="component" value="Chromosome 5"/>
</dbReference>
<dbReference type="InterPro" id="IPR011990">
    <property type="entry name" value="TPR-like_helical_dom_sf"/>
</dbReference>
<feature type="region of interest" description="Disordered" evidence="3">
    <location>
        <begin position="99"/>
        <end position="445"/>
    </location>
</feature>
<feature type="compositionally biased region" description="Basic and acidic residues" evidence="3">
    <location>
        <begin position="191"/>
        <end position="233"/>
    </location>
</feature>
<comment type="caution">
    <text evidence="6">The sequence shown here is derived from an EMBL/GenBank/DDBJ whole genome shotgun (WGS) entry which is preliminary data.</text>
</comment>
<dbReference type="EMBL" id="CM026425">
    <property type="protein sequence ID" value="KAG0577077.1"/>
    <property type="molecule type" value="Genomic_DNA"/>
</dbReference>
<dbReference type="GO" id="GO:0000373">
    <property type="term" value="P:Group II intron splicing"/>
    <property type="evidence" value="ECO:0007669"/>
    <property type="project" value="TreeGrafter"/>
</dbReference>